<name>A0A6L5X9U4_9FIRM</name>
<dbReference type="Pfam" id="PF00027">
    <property type="entry name" value="cNMP_binding"/>
    <property type="match status" value="1"/>
</dbReference>
<sequence>MTYHDLSESYPCLKVLSTSLLTEPSEEFRLRTCFPHEVISQKGAALTQIGILASGTFRVVNELENGNVFMIEMNDAPSFVGEVTLLAGEYTTSVTIEAVSECIIAFLPVSIFSDWIEKNPALLRYISRHVAKKLYCSSYHRGERNFYSAQYVLLNYLLEHIDITKSTEPAVMHRTRQQMSEEIGMSVNTINRHLLTFRKEGLISMIHGKVTQNATQRESAKDALQIYIAQNRNGAREKIPI</sequence>
<dbReference type="InterPro" id="IPR050397">
    <property type="entry name" value="Env_Response_Regulators"/>
</dbReference>
<evidence type="ECO:0000256" key="1">
    <source>
        <dbReference type="ARBA" id="ARBA00023015"/>
    </source>
</evidence>
<dbReference type="Gene3D" id="1.10.10.10">
    <property type="entry name" value="Winged helix-like DNA-binding domain superfamily/Winged helix DNA-binding domain"/>
    <property type="match status" value="1"/>
</dbReference>
<evidence type="ECO:0000256" key="3">
    <source>
        <dbReference type="ARBA" id="ARBA00023163"/>
    </source>
</evidence>
<dbReference type="PANTHER" id="PTHR24567:SF26">
    <property type="entry name" value="REGULATORY PROTEIN YEIL"/>
    <property type="match status" value="1"/>
</dbReference>
<dbReference type="Pfam" id="PF13545">
    <property type="entry name" value="HTH_Crp_2"/>
    <property type="match status" value="1"/>
</dbReference>
<dbReference type="InterPro" id="IPR018490">
    <property type="entry name" value="cNMP-bd_dom_sf"/>
</dbReference>
<keyword evidence="3" id="KW-0804">Transcription</keyword>
<evidence type="ECO:0000256" key="2">
    <source>
        <dbReference type="ARBA" id="ARBA00023125"/>
    </source>
</evidence>
<dbReference type="RefSeq" id="WP_154525920.1">
    <property type="nucleotide sequence ID" value="NZ_VULZ01000010.1"/>
</dbReference>
<organism evidence="5 6">
    <name type="scientific">Porcincola intestinalis</name>
    <dbReference type="NCBI Taxonomy" id="2606632"/>
    <lineage>
        <taxon>Bacteria</taxon>
        <taxon>Bacillati</taxon>
        <taxon>Bacillota</taxon>
        <taxon>Clostridia</taxon>
        <taxon>Lachnospirales</taxon>
        <taxon>Lachnospiraceae</taxon>
        <taxon>Porcincola</taxon>
    </lineage>
</organism>
<keyword evidence="2" id="KW-0238">DNA-binding</keyword>
<dbReference type="PROSITE" id="PS50042">
    <property type="entry name" value="CNMP_BINDING_3"/>
    <property type="match status" value="1"/>
</dbReference>
<dbReference type="InterPro" id="IPR036390">
    <property type="entry name" value="WH_DNA-bd_sf"/>
</dbReference>
<protein>
    <submittedName>
        <fullName evidence="5">Crp/Fnr family transcriptional regulator</fullName>
    </submittedName>
</protein>
<dbReference type="SUPFAM" id="SSF51206">
    <property type="entry name" value="cAMP-binding domain-like"/>
    <property type="match status" value="1"/>
</dbReference>
<dbReference type="InterPro" id="IPR014710">
    <property type="entry name" value="RmlC-like_jellyroll"/>
</dbReference>
<accession>A0A6L5X9U4</accession>
<comment type="caution">
    <text evidence="5">The sequence shown here is derived from an EMBL/GenBank/DDBJ whole genome shotgun (WGS) entry which is preliminary data.</text>
</comment>
<dbReference type="CDD" id="cd00038">
    <property type="entry name" value="CAP_ED"/>
    <property type="match status" value="1"/>
</dbReference>
<gene>
    <name evidence="5" type="ORF">FYJ35_09435</name>
</gene>
<reference evidence="5 6" key="1">
    <citation type="submission" date="2019-08" db="EMBL/GenBank/DDBJ databases">
        <title>In-depth cultivation of the pig gut microbiome towards novel bacterial diversity and tailored functional studies.</title>
        <authorList>
            <person name="Wylensek D."/>
            <person name="Hitch T.C.A."/>
            <person name="Clavel T."/>
        </authorList>
    </citation>
    <scope>NUCLEOTIDE SEQUENCE [LARGE SCALE GENOMIC DNA]</scope>
    <source>
        <strain evidence="5 6">Oil+RF-744-WCA-WT-11</strain>
    </source>
</reference>
<feature type="domain" description="Cyclic nucleotide-binding" evidence="4">
    <location>
        <begin position="12"/>
        <end position="133"/>
    </location>
</feature>
<dbReference type="GO" id="GO:0005829">
    <property type="term" value="C:cytosol"/>
    <property type="evidence" value="ECO:0007669"/>
    <property type="project" value="TreeGrafter"/>
</dbReference>
<dbReference type="Proteomes" id="UP000481852">
    <property type="component" value="Unassembled WGS sequence"/>
</dbReference>
<evidence type="ECO:0000313" key="6">
    <source>
        <dbReference type="Proteomes" id="UP000481852"/>
    </source>
</evidence>
<dbReference type="SUPFAM" id="SSF46785">
    <property type="entry name" value="Winged helix' DNA-binding domain"/>
    <property type="match status" value="1"/>
</dbReference>
<dbReference type="SMART" id="SM00100">
    <property type="entry name" value="cNMP"/>
    <property type="match status" value="1"/>
</dbReference>
<dbReference type="GO" id="GO:0003700">
    <property type="term" value="F:DNA-binding transcription factor activity"/>
    <property type="evidence" value="ECO:0007669"/>
    <property type="project" value="TreeGrafter"/>
</dbReference>
<dbReference type="GO" id="GO:0003677">
    <property type="term" value="F:DNA binding"/>
    <property type="evidence" value="ECO:0007669"/>
    <property type="project" value="UniProtKB-KW"/>
</dbReference>
<dbReference type="InterPro" id="IPR000595">
    <property type="entry name" value="cNMP-bd_dom"/>
</dbReference>
<keyword evidence="6" id="KW-1185">Reference proteome</keyword>
<proteinExistence type="predicted"/>
<evidence type="ECO:0000259" key="4">
    <source>
        <dbReference type="PROSITE" id="PS50042"/>
    </source>
</evidence>
<dbReference type="InterPro" id="IPR012318">
    <property type="entry name" value="HTH_CRP"/>
</dbReference>
<dbReference type="EMBL" id="VULZ01000010">
    <property type="protein sequence ID" value="MSS15252.1"/>
    <property type="molecule type" value="Genomic_DNA"/>
</dbReference>
<dbReference type="Gene3D" id="2.60.120.10">
    <property type="entry name" value="Jelly Rolls"/>
    <property type="match status" value="1"/>
</dbReference>
<dbReference type="AlphaFoldDB" id="A0A6L5X9U4"/>
<dbReference type="InterPro" id="IPR036388">
    <property type="entry name" value="WH-like_DNA-bd_sf"/>
</dbReference>
<keyword evidence="1" id="KW-0805">Transcription regulation</keyword>
<evidence type="ECO:0000313" key="5">
    <source>
        <dbReference type="EMBL" id="MSS15252.1"/>
    </source>
</evidence>
<dbReference type="PANTHER" id="PTHR24567">
    <property type="entry name" value="CRP FAMILY TRANSCRIPTIONAL REGULATORY PROTEIN"/>
    <property type="match status" value="1"/>
</dbReference>